<feature type="compositionally biased region" description="Acidic residues" evidence="8">
    <location>
        <begin position="1434"/>
        <end position="1448"/>
    </location>
</feature>
<feature type="region of interest" description="Disordered" evidence="8">
    <location>
        <begin position="1968"/>
        <end position="1987"/>
    </location>
</feature>
<evidence type="ECO:0000256" key="5">
    <source>
        <dbReference type="ARBA" id="ARBA00022737"/>
    </source>
</evidence>
<feature type="compositionally biased region" description="Basic residues" evidence="8">
    <location>
        <begin position="1555"/>
        <end position="1564"/>
    </location>
</feature>
<feature type="compositionally biased region" description="Polar residues" evidence="8">
    <location>
        <begin position="316"/>
        <end position="327"/>
    </location>
</feature>
<dbReference type="PANTHER" id="PTHR11501:SF15">
    <property type="entry name" value="MICROTUBULE-ASSOCIATED PROTEIN 2"/>
    <property type="match status" value="1"/>
</dbReference>
<dbReference type="PANTHER" id="PTHR11501">
    <property type="entry name" value="MICROTUBULE-ASSOCIATED PROTEIN"/>
    <property type="match status" value="1"/>
</dbReference>
<evidence type="ECO:0000259" key="9">
    <source>
        <dbReference type="Pfam" id="PF08377"/>
    </source>
</evidence>
<protein>
    <recommendedName>
        <fullName evidence="7">Microtubule-associated protein</fullName>
    </recommendedName>
</protein>
<feature type="compositionally biased region" description="Polar residues" evidence="8">
    <location>
        <begin position="612"/>
        <end position="622"/>
    </location>
</feature>
<feature type="region of interest" description="Disordered" evidence="8">
    <location>
        <begin position="232"/>
        <end position="444"/>
    </location>
</feature>
<feature type="compositionally biased region" description="Polar residues" evidence="8">
    <location>
        <begin position="391"/>
        <end position="402"/>
    </location>
</feature>
<keyword evidence="6 7" id="KW-0206">Cytoskeleton</keyword>
<feature type="compositionally biased region" description="Basic and acidic residues" evidence="8">
    <location>
        <begin position="1306"/>
        <end position="1333"/>
    </location>
</feature>
<feature type="domain" description="MAP2/Tau projection" evidence="9">
    <location>
        <begin position="361"/>
        <end position="722"/>
    </location>
</feature>
<feature type="compositionally biased region" description="Basic and acidic residues" evidence="8">
    <location>
        <begin position="1358"/>
        <end position="1372"/>
    </location>
</feature>
<dbReference type="Pfam" id="PF08377">
    <property type="entry name" value="MAP2_projctn"/>
    <property type="match status" value="2"/>
</dbReference>
<feature type="compositionally biased region" description="Basic and acidic residues" evidence="8">
    <location>
        <begin position="1464"/>
        <end position="1478"/>
    </location>
</feature>
<dbReference type="PROSITE" id="PS00229">
    <property type="entry name" value="TAU_MAP_1"/>
    <property type="match status" value="1"/>
</dbReference>
<feature type="region of interest" description="Disordered" evidence="8">
    <location>
        <begin position="89"/>
        <end position="131"/>
    </location>
</feature>
<evidence type="ECO:0000256" key="4">
    <source>
        <dbReference type="ARBA" id="ARBA00022701"/>
    </source>
</evidence>
<evidence type="ECO:0000313" key="11">
    <source>
        <dbReference type="RefSeq" id="XP_014020685.2"/>
    </source>
</evidence>
<evidence type="ECO:0000313" key="10">
    <source>
        <dbReference type="Proteomes" id="UP001652741"/>
    </source>
</evidence>
<dbReference type="RefSeq" id="XP_014020685.2">
    <property type="nucleotide sequence ID" value="XM_014165210.2"/>
</dbReference>
<feature type="compositionally biased region" description="Low complexity" evidence="8">
    <location>
        <begin position="1078"/>
        <end position="1090"/>
    </location>
</feature>
<feature type="compositionally biased region" description="Basic and acidic residues" evidence="8">
    <location>
        <begin position="740"/>
        <end position="763"/>
    </location>
</feature>
<feature type="compositionally biased region" description="Basic and acidic residues" evidence="8">
    <location>
        <begin position="302"/>
        <end position="315"/>
    </location>
</feature>
<proteinExistence type="predicted"/>
<feature type="region of interest" description="Disordered" evidence="8">
    <location>
        <begin position="484"/>
        <end position="510"/>
    </location>
</feature>
<evidence type="ECO:0000256" key="8">
    <source>
        <dbReference type="SAM" id="MobiDB-lite"/>
    </source>
</evidence>
<feature type="region of interest" description="Disordered" evidence="8">
    <location>
        <begin position="1"/>
        <end position="65"/>
    </location>
</feature>
<feature type="region of interest" description="Disordered" evidence="8">
    <location>
        <begin position="719"/>
        <end position="818"/>
    </location>
</feature>
<feature type="compositionally biased region" description="Basic and acidic residues" evidence="8">
    <location>
        <begin position="1051"/>
        <end position="1064"/>
    </location>
</feature>
<organism evidence="10 11">
    <name type="scientific">Salmo salar</name>
    <name type="common">Atlantic salmon</name>
    <dbReference type="NCBI Taxonomy" id="8030"/>
    <lineage>
        <taxon>Eukaryota</taxon>
        <taxon>Metazoa</taxon>
        <taxon>Chordata</taxon>
        <taxon>Craniata</taxon>
        <taxon>Vertebrata</taxon>
        <taxon>Euteleostomi</taxon>
        <taxon>Actinopterygii</taxon>
        <taxon>Neopterygii</taxon>
        <taxon>Teleostei</taxon>
        <taxon>Protacanthopterygii</taxon>
        <taxon>Salmoniformes</taxon>
        <taxon>Salmonidae</taxon>
        <taxon>Salmoninae</taxon>
        <taxon>Salmo</taxon>
    </lineage>
</organism>
<feature type="region of interest" description="Disordered" evidence="8">
    <location>
        <begin position="652"/>
        <end position="676"/>
    </location>
</feature>
<feature type="compositionally biased region" description="Basic and acidic residues" evidence="8">
    <location>
        <begin position="1009"/>
        <end position="1022"/>
    </location>
</feature>
<dbReference type="Proteomes" id="UP001652741">
    <property type="component" value="Chromosome ssa21"/>
</dbReference>
<dbReference type="GO" id="GO:0000226">
    <property type="term" value="P:microtubule cytoskeleton organization"/>
    <property type="evidence" value="ECO:0007669"/>
    <property type="project" value="TreeGrafter"/>
</dbReference>
<dbReference type="InterPro" id="IPR013588">
    <property type="entry name" value="MAP2_projctn"/>
</dbReference>
<gene>
    <name evidence="11" type="primary">LOC106582286</name>
</gene>
<feature type="compositionally biased region" description="Polar residues" evidence="8">
    <location>
        <begin position="996"/>
        <end position="1007"/>
    </location>
</feature>
<keyword evidence="3" id="KW-0597">Phosphoprotein</keyword>
<sequence length="2013" mass="217753">MADGRQREDSPPQWDPSGAQDPSPPPAHGANGYPPSYRACQPGTAHGAAPPSYTARENGFNGDHAVTAEQVSARIVQEVTAEAVAVLKGEQETRLPSVEDTANLPPSPPPSPAAEHCFGPLDQDVGDEEEEACPLHHFQNSRERCKFLAPSISVSMPEDDPYHSDEEYYDHPLFSPEWDRSVSSRPSVPAAAFRQIQETVEALTDTFEEEEEEVLMLEEEEMEGAAAEIVAALEELWSGDEPELDSPPAEPLEQAEAIGEAHTVPPVQAEAASAAPEGPDRRVEEKEEEVAEAEGEEESPEEALKMDMDKPDSERSGSLSPDFTEQESPAFLSGDHAAAPLIPKTDMDPPSPSLSSLPSNSQSQAKELSKMSILDERKTVSEKQPSVEVLESSNLTTDSGSGFTRAEDRGQGQGVPSDSNKDKSGMSAYFETSALKPDEGSKGVQAEGYYELSTAGEEKKVLGSSSPTVPSPLEINYSMLAQTQSVEEKSDTKKSLMGDQKETLPALDRSNECRLSPGKLALDQRSYSLNITIGSIDPSGHGLPRNFSPLATDIMSFTSGSLEESANYLPVTTPSVEKEPTPFPPLILETAASVTSDSSSPPHDTATETPGEKTSPQGSESPESPFPPKYYYKNGTVMAPDLPEMLDLAGSRSRLASENTDPEIMRRKSVPADAQGLGSDSLANLVLGDQSQNQSLAKSESQLEELGYCVFSEYSGPMPSPADLHSPIDSPPQRFTPMALEEKMAEEKLKIDARDKLAEDEKTSQLAESAGSNEKEETKQMGQKDSASEEKDNKKISHENVSMENQKDKPASALKSAESFVTPTVTVTLEEEEKLGDNGPETDAEIAAYERQIRRLEMEDRPLSMEEERELQELREKVKDKFLVHQEAYEEVDAEDVYQLTGVAKDRIGRPVRPSPASSVESTTEEDNVSVTETEKPKQTGGQTTPTKLDVMAMSPSVSGDCVSTTEEGKVPVTETEKPKQNGSQTMPKKVDIMVTSPSLSVGGVSTTEEDKVSVTETEKPKQTGGQTTPTKLDVMEMSPSVAGDGVSTTEEDKVPVTETEKPKQNGGQTTPKKVDIMVMSPSVSVGGVSTTEEDKVSVTETEKPKQTGGQTTPTKFDVMAMSPSVSGGVSTTEEDKVPVTVTETEKPKQTGGQTPTRVDIMVTSPSVSGDGVGTTEEEKVPVTETEKPKQTGGQTPTRVDIMVTSPSVSGDGVSTTEDEKVPFTESEKPKQNGGQTTPTKVDIMTTSPSVSGGGGSTTEEEKVPVTETEKPKQNGGQTTPTKVDIMTTSPSVSGGGGSTTEEENEKVSEEKLKKEQVVEVKEKTMEEKKKVEGEEEDTEQAVEPEEIMIKIKASMPVEKEEKVEKDRMTNKEEEEEEDSEVLAGAAVIDVQEPRAAIESVVTVEDDFITVVQTIDEGEEPGHSVRFSAPPEPETPEEEEEESQEVEIMEAASLEEVGDVSEEALEKEVQASPEKEVQLETEGQTESYDRDETTMDDSILDSSWVDTQDLSTVDVDDDMSMATEQIDPLRADRVPAPPVKKYKTLQQQKQEKQPVKPKAKGGRVKGREGCVSTPERKPVRKETVYIPREDIKKKKAVIKKTELTKKAETRSSPSRKSVLKPTAVRHPRPAQPQPHPCARRKPTVGVPEGRRPLSVARQSRDRASDGGSQSPKRSSLPRPASVPRPASILSRRTHHQPHDQEESSTSITSSGSTAPRRPTSFSTEVRAEHRTGRAPSWTGTQSMRSRSLCTTTRTPGSTAISPGTPPSYSYSCRTPGTPLTPGTPRSRSLLQEKKVALLRTPPKSPATTPKQLRILNQPLPDLKNIKSKIGSTDNIKYQPKGGQVLIPSVKLDFSHVQSRCGSLDKRQYAAGGGNVQIQTKKIDLSHVTSKCGSLDNIRHRPGGGNVRIESVKLDFKDKAQPKVGSLDNAHHTPGGGHIMIESHKLLFRDTAKARVDHGAEIIMTQSPEMGMSGTVSPHRDSHLSSSGSINLLESPQLATLAEDVTAALAKQGL</sequence>
<dbReference type="GO" id="GO:0005874">
    <property type="term" value="C:microtubule"/>
    <property type="evidence" value="ECO:0007669"/>
    <property type="project" value="UniProtKB-KW"/>
</dbReference>
<dbReference type="GO" id="GO:0043005">
    <property type="term" value="C:neuron projection"/>
    <property type="evidence" value="ECO:0007669"/>
    <property type="project" value="TreeGrafter"/>
</dbReference>
<comment type="subcellular location">
    <subcellularLocation>
        <location evidence="1 7">Cytoplasm</location>
        <location evidence="1 7">Cytoskeleton</location>
    </subcellularLocation>
</comment>
<feature type="region of interest" description="Disordered" evidence="8">
    <location>
        <begin position="1524"/>
        <end position="1770"/>
    </location>
</feature>
<feature type="compositionally biased region" description="Polar residues" evidence="8">
    <location>
        <begin position="1737"/>
        <end position="1770"/>
    </location>
</feature>
<feature type="compositionally biased region" description="Basic and acidic residues" evidence="8">
    <location>
        <begin position="1599"/>
        <end position="1609"/>
    </location>
</feature>
<feature type="region of interest" description="Disordered" evidence="8">
    <location>
        <begin position="1414"/>
        <end position="1503"/>
    </location>
</feature>
<evidence type="ECO:0000256" key="2">
    <source>
        <dbReference type="ARBA" id="ARBA00022490"/>
    </source>
</evidence>
<keyword evidence="2 7" id="KW-0963">Cytoplasm</keyword>
<feature type="compositionally biased region" description="Basic and acidic residues" evidence="8">
    <location>
        <begin position="1177"/>
        <end position="1190"/>
    </location>
</feature>
<evidence type="ECO:0000256" key="1">
    <source>
        <dbReference type="ARBA" id="ARBA00004245"/>
    </source>
</evidence>
<name>A0A1S3NZH7_SALSA</name>
<feature type="compositionally biased region" description="Basic and acidic residues" evidence="8">
    <location>
        <begin position="1218"/>
        <end position="1231"/>
    </location>
</feature>
<feature type="compositionally biased region" description="Polar residues" evidence="8">
    <location>
        <begin position="592"/>
        <end position="602"/>
    </location>
</feature>
<reference evidence="11" key="1">
    <citation type="submission" date="2025-08" db="UniProtKB">
        <authorList>
            <consortium name="RefSeq"/>
        </authorList>
    </citation>
    <scope>IDENTIFICATION</scope>
</reference>
<feature type="compositionally biased region" description="Basic and acidic residues" evidence="8">
    <location>
        <begin position="1093"/>
        <end position="1106"/>
    </location>
</feature>
<feature type="compositionally biased region" description="Basic and acidic residues" evidence="8">
    <location>
        <begin position="786"/>
        <end position="798"/>
    </location>
</feature>
<feature type="compositionally biased region" description="Polar residues" evidence="8">
    <location>
        <begin position="956"/>
        <end position="966"/>
    </location>
</feature>
<keyword evidence="5" id="KW-0677">Repeat</keyword>
<feature type="compositionally biased region" description="Basic and acidic residues" evidence="8">
    <location>
        <begin position="1260"/>
        <end position="1273"/>
    </location>
</feature>
<dbReference type="InterPro" id="IPR001084">
    <property type="entry name" value="MAP_tubulin-bd_rpt"/>
</dbReference>
<dbReference type="GeneID" id="106582286"/>
<dbReference type="GO" id="GO:0008017">
    <property type="term" value="F:microtubule binding"/>
    <property type="evidence" value="ECO:0007669"/>
    <property type="project" value="InterPro"/>
</dbReference>
<keyword evidence="4 7" id="KW-0493">Microtubule</keyword>
<feature type="compositionally biased region" description="Acidic residues" evidence="8">
    <location>
        <begin position="286"/>
        <end position="301"/>
    </location>
</feature>
<feature type="region of interest" description="Disordered" evidence="8">
    <location>
        <begin position="908"/>
        <end position="1387"/>
    </location>
</feature>
<dbReference type="PROSITE" id="PS51491">
    <property type="entry name" value="TAU_MAP_2"/>
    <property type="match status" value="4"/>
</dbReference>
<feature type="region of interest" description="Disordered" evidence="8">
    <location>
        <begin position="572"/>
        <end position="632"/>
    </location>
</feature>
<evidence type="ECO:0000256" key="7">
    <source>
        <dbReference type="RuleBase" id="RU000686"/>
    </source>
</evidence>
<feature type="compositionally biased region" description="Low complexity" evidence="8">
    <location>
        <begin position="1703"/>
        <end position="1713"/>
    </location>
</feature>
<feature type="compositionally biased region" description="Basic and acidic residues" evidence="8">
    <location>
        <begin position="1574"/>
        <end position="1592"/>
    </location>
</feature>
<feature type="compositionally biased region" description="Basic and acidic residues" evidence="8">
    <location>
        <begin position="1"/>
        <end position="10"/>
    </location>
</feature>
<feature type="compositionally biased region" description="Basic and acidic residues" evidence="8">
    <location>
        <begin position="967"/>
        <end position="980"/>
    </location>
</feature>
<keyword evidence="10" id="KW-1185">Reference proteome</keyword>
<feature type="compositionally biased region" description="Polar residues" evidence="8">
    <location>
        <begin position="1205"/>
        <end position="1216"/>
    </location>
</feature>
<dbReference type="Pfam" id="PF00418">
    <property type="entry name" value="Tubulin-binding"/>
    <property type="match status" value="4"/>
</dbReference>
<dbReference type="GO" id="GO:0031175">
    <property type="term" value="P:neuron projection development"/>
    <property type="evidence" value="ECO:0007669"/>
    <property type="project" value="TreeGrafter"/>
</dbReference>
<evidence type="ECO:0000256" key="6">
    <source>
        <dbReference type="ARBA" id="ARBA00023212"/>
    </source>
</evidence>
<feature type="domain" description="MAP2/Tau projection" evidence="9">
    <location>
        <begin position="1323"/>
        <end position="1631"/>
    </location>
</feature>
<dbReference type="InterPro" id="IPR027324">
    <property type="entry name" value="MAP2/MAP4/Tau"/>
</dbReference>
<feature type="compositionally biased region" description="Basic and acidic residues" evidence="8">
    <location>
        <begin position="1134"/>
        <end position="1149"/>
    </location>
</feature>
<evidence type="ECO:0000256" key="3">
    <source>
        <dbReference type="ARBA" id="ARBA00022553"/>
    </source>
</evidence>
<feature type="compositionally biased region" description="Basic and acidic residues" evidence="8">
    <location>
        <begin position="367"/>
        <end position="381"/>
    </location>
</feature>
<accession>A0A1S3NZH7</accession>
<feature type="compositionally biased region" description="Acidic residues" evidence="8">
    <location>
        <begin position="1334"/>
        <end position="1347"/>
    </location>
</feature>
<feature type="compositionally biased region" description="Low complexity" evidence="8">
    <location>
        <begin position="353"/>
        <end position="364"/>
    </location>
</feature>
<feature type="compositionally biased region" description="Basic and acidic residues" evidence="8">
    <location>
        <begin position="486"/>
        <end position="502"/>
    </location>
</feature>